<protein>
    <submittedName>
        <fullName evidence="2">Uncharacterized protein</fullName>
    </submittedName>
</protein>
<gene>
    <name evidence="2" type="ORF">D915_001110</name>
</gene>
<feature type="region of interest" description="Disordered" evidence="1">
    <location>
        <begin position="1"/>
        <end position="26"/>
    </location>
</feature>
<comment type="caution">
    <text evidence="2">The sequence shown here is derived from an EMBL/GenBank/DDBJ whole genome shotgun (WGS) entry which is preliminary data.</text>
</comment>
<sequence length="556" mass="61735">MQSFLRRGFSLRQKRRENNTSDSVHSSTFEALQATSVMQAHLSKYMAVEKSSSRLGYLPSAVQSSLQSASDTESNERSSSSSVEDIPPLIRELQNHEVDQNGSQRALHNDSPCLRGTQLDRRPPRPIPGSSRLNATRNNHSATAMNTRIWESDCIPKDQELSKQTLDNTPRTPTNTPRHEALMRRPRTPTLGRAALLVRAGYSSTERAELAGKVNERLERTTASPICGTALSRSSSINQELSEKTVNPLEKSCYSTSTLTKSDNTSETRSRLCSSPPKQPDGFRKPTCGPSQPKKPKHNYDAVPDEQYQSDPEKRRPGTLTDLRFSQISTTGTSAQAHRSSVSTSKTIQLEAKLRTKSNSESKSSDVTAESEYMCTREWRQHFGHDPELIRISDGRVSNANQMNKQVQTQYNVTSSFVFVDKKSECSLQMKPVVTSTKMAHGGYYEGDLGIEHTSGGLLFLENDTDIVKTNNYSTEKTKAIHGQDNDHRPCIYQPRNSTRSRSSQSTYSKDKVVNIHRQLLVLGCQTSDLHPAVCQKLAAACISSKSTGIFTGSVK</sequence>
<evidence type="ECO:0000313" key="3">
    <source>
        <dbReference type="Proteomes" id="UP000230066"/>
    </source>
</evidence>
<reference evidence="2" key="1">
    <citation type="submission" date="2019-03" db="EMBL/GenBank/DDBJ databases">
        <title>Improved annotation for the trematode Fasciola hepatica.</title>
        <authorList>
            <person name="Choi Y.-J."/>
            <person name="Martin J."/>
            <person name="Mitreva M."/>
        </authorList>
    </citation>
    <scope>NUCLEOTIDE SEQUENCE [LARGE SCALE GENOMIC DNA]</scope>
</reference>
<feature type="region of interest" description="Disordered" evidence="1">
    <location>
        <begin position="253"/>
        <end position="320"/>
    </location>
</feature>
<feature type="compositionally biased region" description="Basic and acidic residues" evidence="1">
    <location>
        <begin position="479"/>
        <end position="490"/>
    </location>
</feature>
<keyword evidence="3" id="KW-1185">Reference proteome</keyword>
<feature type="compositionally biased region" description="Low complexity" evidence="1">
    <location>
        <begin position="68"/>
        <end position="84"/>
    </location>
</feature>
<evidence type="ECO:0000313" key="2">
    <source>
        <dbReference type="EMBL" id="THD28108.1"/>
    </source>
</evidence>
<evidence type="ECO:0000256" key="1">
    <source>
        <dbReference type="SAM" id="MobiDB-lite"/>
    </source>
</evidence>
<accession>A0A4E0RXK0</accession>
<feature type="region of interest" description="Disordered" evidence="1">
    <location>
        <begin position="479"/>
        <end position="509"/>
    </location>
</feature>
<dbReference type="EMBL" id="JXXN02000235">
    <property type="protein sequence ID" value="THD28108.1"/>
    <property type="molecule type" value="Genomic_DNA"/>
</dbReference>
<dbReference type="Proteomes" id="UP000230066">
    <property type="component" value="Unassembled WGS sequence"/>
</dbReference>
<name>A0A4E0RXK0_FASHE</name>
<feature type="region of interest" description="Disordered" evidence="1">
    <location>
        <begin position="66"/>
        <end position="87"/>
    </location>
</feature>
<feature type="compositionally biased region" description="Polar residues" evidence="1">
    <location>
        <begin position="253"/>
        <end position="263"/>
    </location>
</feature>
<proteinExistence type="predicted"/>
<feature type="compositionally biased region" description="Low complexity" evidence="1">
    <location>
        <begin position="498"/>
        <end position="508"/>
    </location>
</feature>
<feature type="region of interest" description="Disordered" evidence="1">
    <location>
        <begin position="99"/>
        <end position="145"/>
    </location>
</feature>
<organism evidence="2 3">
    <name type="scientific">Fasciola hepatica</name>
    <name type="common">Liver fluke</name>
    <dbReference type="NCBI Taxonomy" id="6192"/>
    <lineage>
        <taxon>Eukaryota</taxon>
        <taxon>Metazoa</taxon>
        <taxon>Spiralia</taxon>
        <taxon>Lophotrochozoa</taxon>
        <taxon>Platyhelminthes</taxon>
        <taxon>Trematoda</taxon>
        <taxon>Digenea</taxon>
        <taxon>Plagiorchiida</taxon>
        <taxon>Echinostomata</taxon>
        <taxon>Echinostomatoidea</taxon>
        <taxon>Fasciolidae</taxon>
        <taxon>Fasciola</taxon>
    </lineage>
</organism>
<dbReference type="AlphaFoldDB" id="A0A4E0RXK0"/>
<feature type="compositionally biased region" description="Polar residues" evidence="1">
    <location>
        <begin position="133"/>
        <end position="145"/>
    </location>
</feature>